<dbReference type="SUPFAM" id="SSF52218">
    <property type="entry name" value="Flavoproteins"/>
    <property type="match status" value="1"/>
</dbReference>
<dbReference type="InterPro" id="IPR051545">
    <property type="entry name" value="NAD(P)H_dehydrogenase_qn"/>
</dbReference>
<dbReference type="PANTHER" id="PTHR10204">
    <property type="entry name" value="NAD P H OXIDOREDUCTASE-RELATED"/>
    <property type="match status" value="1"/>
</dbReference>
<protein>
    <submittedName>
        <fullName evidence="4">NADPH-quinone reductase (Modulator of drug activity B) (MdaB)</fullName>
    </submittedName>
</protein>
<dbReference type="PANTHER" id="PTHR10204:SF34">
    <property type="entry name" value="NAD(P)H DEHYDROGENASE [QUINONE] 1 ISOFORM 1"/>
    <property type="match status" value="1"/>
</dbReference>
<comment type="similarity">
    <text evidence="1">Belongs to the NAD(P)H dehydrogenase (quinone) family.</text>
</comment>
<evidence type="ECO:0000313" key="4">
    <source>
        <dbReference type="EMBL" id="CAK8054461.1"/>
    </source>
</evidence>
<gene>
    <name evidence="4" type="ORF">R54876_GBNLAHCA_01030</name>
</gene>
<evidence type="ECO:0000259" key="3">
    <source>
        <dbReference type="Pfam" id="PF02525"/>
    </source>
</evidence>
<dbReference type="RefSeq" id="WP_349642007.1">
    <property type="nucleotide sequence ID" value="NZ_CAWVOH010000002.1"/>
</dbReference>
<dbReference type="Gene3D" id="3.40.50.360">
    <property type="match status" value="1"/>
</dbReference>
<evidence type="ECO:0000256" key="2">
    <source>
        <dbReference type="ARBA" id="ARBA00023002"/>
    </source>
</evidence>
<feature type="domain" description="Flavodoxin-like fold" evidence="3">
    <location>
        <begin position="1"/>
        <end position="183"/>
    </location>
</feature>
<keyword evidence="2" id="KW-0560">Oxidoreductase</keyword>
<dbReference type="Proteomes" id="UP001314241">
    <property type="component" value="Unassembled WGS sequence"/>
</dbReference>
<reference evidence="4 5" key="1">
    <citation type="submission" date="2024-01" db="EMBL/GenBank/DDBJ databases">
        <authorList>
            <person name="Botero Cardona J."/>
        </authorList>
    </citation>
    <scope>NUCLEOTIDE SEQUENCE [LARGE SCALE GENOMIC DNA]</scope>
    <source>
        <strain evidence="4 5">LMG 33000</strain>
    </source>
</reference>
<accession>A0ABM9N5K8</accession>
<dbReference type="InterPro" id="IPR029039">
    <property type="entry name" value="Flavoprotein-like_sf"/>
</dbReference>
<evidence type="ECO:0000313" key="5">
    <source>
        <dbReference type="Proteomes" id="UP001314241"/>
    </source>
</evidence>
<dbReference type="EMBL" id="CAWVOH010000002">
    <property type="protein sequence ID" value="CAK8054461.1"/>
    <property type="molecule type" value="Genomic_DNA"/>
</dbReference>
<organism evidence="4 5">
    <name type="scientific">Eupransor demetentiae</name>
    <dbReference type="NCBI Taxonomy" id="3109584"/>
    <lineage>
        <taxon>Bacteria</taxon>
        <taxon>Bacillati</taxon>
        <taxon>Bacillota</taxon>
        <taxon>Bacilli</taxon>
        <taxon>Lactobacillales</taxon>
        <taxon>Lactobacillaceae</taxon>
        <taxon>Eupransor</taxon>
    </lineage>
</organism>
<proteinExistence type="inferred from homology"/>
<name>A0ABM9N5K8_9LACO</name>
<dbReference type="InterPro" id="IPR003680">
    <property type="entry name" value="Flavodoxin_fold"/>
</dbReference>
<keyword evidence="5" id="KW-1185">Reference proteome</keyword>
<evidence type="ECO:0000256" key="1">
    <source>
        <dbReference type="ARBA" id="ARBA00006252"/>
    </source>
</evidence>
<comment type="caution">
    <text evidence="4">The sequence shown here is derived from an EMBL/GenBank/DDBJ whole genome shotgun (WGS) entry which is preliminary data.</text>
</comment>
<dbReference type="Pfam" id="PF02525">
    <property type="entry name" value="Flavodoxin_2"/>
    <property type="match status" value="1"/>
</dbReference>
<sequence length="191" mass="21749">MKILVIQGSPDAGSFNHANALNYVEKAKQAGHEVELVDLAEADFDPVLRYGYRKHMEDESFPDSVQQKMIWADHWTIFFPVWWASEPSVLHGLLERTLTPHVAYQYKKVTDMLPAKLFKGKTADLLITSRGPAFYTRYFAGVVGRWRNGILGYCGVKLKQVKIMGMMHKPKDTDARRKAFIETCAATLNNK</sequence>